<gene>
    <name evidence="2" type="ORF">ERS132394_01619</name>
</gene>
<evidence type="ECO:0000256" key="1">
    <source>
        <dbReference type="SAM" id="Phobius"/>
    </source>
</evidence>
<evidence type="ECO:0000313" key="3">
    <source>
        <dbReference type="Proteomes" id="UP000072618"/>
    </source>
</evidence>
<proteinExistence type="predicted"/>
<sequence length="115" mass="12912">MKTKTKNIYSVIIAIALCLVFKLFANLSEDNIKDFFNILAVSIPGSMITLTILKNKEKKDKKMKIEKYKKLFDNEMEEIYGGCSLGVLTRSVVKGGGNPTKIAVNAGIYVLTCWW</sequence>
<feature type="transmembrane region" description="Helical" evidence="1">
    <location>
        <begin position="35"/>
        <end position="53"/>
    </location>
</feature>
<accession>A0A0Z8FV60</accession>
<evidence type="ECO:0000313" key="2">
    <source>
        <dbReference type="EMBL" id="CYU87071.1"/>
    </source>
</evidence>
<name>A0A0Z8FV60_STRSU</name>
<protein>
    <submittedName>
        <fullName evidence="2">Uncharacterized protein</fullName>
    </submittedName>
</protein>
<organism evidence="2 3">
    <name type="scientific">Streptococcus suis</name>
    <dbReference type="NCBI Taxonomy" id="1307"/>
    <lineage>
        <taxon>Bacteria</taxon>
        <taxon>Bacillati</taxon>
        <taxon>Bacillota</taxon>
        <taxon>Bacilli</taxon>
        <taxon>Lactobacillales</taxon>
        <taxon>Streptococcaceae</taxon>
        <taxon>Streptococcus</taxon>
    </lineage>
</organism>
<keyword evidence="1" id="KW-0472">Membrane</keyword>
<keyword evidence="1" id="KW-1133">Transmembrane helix</keyword>
<keyword evidence="1" id="KW-0812">Transmembrane</keyword>
<reference evidence="2 3" key="1">
    <citation type="submission" date="2016-02" db="EMBL/GenBank/DDBJ databases">
        <authorList>
            <consortium name="Pathogen Informatics"/>
        </authorList>
    </citation>
    <scope>NUCLEOTIDE SEQUENCE [LARGE SCALE GENOMIC DNA]</scope>
    <source>
        <strain evidence="2 3">LSS32</strain>
    </source>
</reference>
<dbReference type="EMBL" id="FIGJ01000019">
    <property type="protein sequence ID" value="CYU87071.1"/>
    <property type="molecule type" value="Genomic_DNA"/>
</dbReference>
<dbReference type="AlphaFoldDB" id="A0A0Z8FV60"/>
<dbReference type="Proteomes" id="UP000072618">
    <property type="component" value="Unassembled WGS sequence"/>
</dbReference>